<keyword evidence="2" id="KW-1185">Reference proteome</keyword>
<sequence length="215" mass="24379">MTINNIRLAVIIIVSISLPRIAIGQDDSIFGASLGLALTNMTGSASETTNLSSDIGYTLGINFEQEISERTSLNLNLLYSRKNVRRGYNTLPNYPINQENDYLKMSFDYIELPMTIRYEIISQSEFYINGGAFFSYLLNTKLSEENIPTNLLATPWTEKVDYGFSFGIAKKISINQNNKFVLELRDNLGLKNLVDSGSQYNLKSNTLYFLITWEF</sequence>
<reference evidence="1" key="1">
    <citation type="submission" date="2024-09" db="EMBL/GenBank/DDBJ databases">
        <authorList>
            <person name="Liu J."/>
        </authorList>
    </citation>
    <scope>NUCLEOTIDE SEQUENCE</scope>
    <source>
        <strain evidence="1">NBU2967</strain>
    </source>
</reference>
<organism evidence="1 2">
    <name type="scientific">Meishania litoralis</name>
    <dbReference type="NCBI Taxonomy" id="3434685"/>
    <lineage>
        <taxon>Bacteria</taxon>
        <taxon>Pseudomonadati</taxon>
        <taxon>Bacteroidota</taxon>
        <taxon>Flavobacteriia</taxon>
        <taxon>Flavobacteriales</taxon>
        <taxon>Flavobacteriaceae</taxon>
        <taxon>Meishania</taxon>
    </lineage>
</organism>
<dbReference type="Proteomes" id="UP001595191">
    <property type="component" value="Unassembled WGS sequence"/>
</dbReference>
<evidence type="ECO:0000313" key="1">
    <source>
        <dbReference type="EMBL" id="MFH6605079.1"/>
    </source>
</evidence>
<proteinExistence type="predicted"/>
<gene>
    <name evidence="1" type="ORF">ACEZ3G_16450</name>
</gene>
<comment type="caution">
    <text evidence="1">The sequence shown here is derived from an EMBL/GenBank/DDBJ whole genome shotgun (WGS) entry which is preliminary data.</text>
</comment>
<evidence type="ECO:0000313" key="2">
    <source>
        <dbReference type="Proteomes" id="UP001595191"/>
    </source>
</evidence>
<name>A0ACC7LP62_9FLAO</name>
<protein>
    <submittedName>
        <fullName evidence="1">Porin family protein</fullName>
    </submittedName>
</protein>
<accession>A0ACC7LP62</accession>
<dbReference type="EMBL" id="JBHFPV010000007">
    <property type="protein sequence ID" value="MFH6605079.1"/>
    <property type="molecule type" value="Genomic_DNA"/>
</dbReference>